<reference evidence="2" key="1">
    <citation type="submission" date="2020-11" db="EMBL/GenBank/DDBJ databases">
        <title>Connecting structure to function with the recovery of over 1000 high-quality activated sludge metagenome-assembled genomes encoding full-length rRNA genes using long-read sequencing.</title>
        <authorList>
            <person name="Singleton C.M."/>
            <person name="Petriglieri F."/>
            <person name="Kristensen J.M."/>
            <person name="Kirkegaard R.H."/>
            <person name="Michaelsen T.Y."/>
            <person name="Andersen M.H."/>
            <person name="Karst S.M."/>
            <person name="Dueholm M.S."/>
            <person name="Nielsen P.H."/>
            <person name="Albertsen M."/>
        </authorList>
    </citation>
    <scope>NUCLEOTIDE SEQUENCE</scope>
    <source>
        <strain evidence="2">Fred_18-Q3-R57-64_BAT3C.431</strain>
    </source>
</reference>
<keyword evidence="1" id="KW-0812">Transmembrane</keyword>
<gene>
    <name evidence="2" type="ORF">IPJ89_03155</name>
</gene>
<keyword evidence="1" id="KW-0472">Membrane</keyword>
<dbReference type="EMBL" id="CP064981">
    <property type="protein sequence ID" value="QQR92136.1"/>
    <property type="molecule type" value="Genomic_DNA"/>
</dbReference>
<protein>
    <submittedName>
        <fullName evidence="2">Uncharacterized protein</fullName>
    </submittedName>
</protein>
<accession>A0A7T9I1L2</accession>
<dbReference type="AlphaFoldDB" id="A0A7T9I1L2"/>
<name>A0A7T9I1L2_9ARCH</name>
<organism evidence="2">
    <name type="scientific">Candidatus Iainarchaeum sp</name>
    <dbReference type="NCBI Taxonomy" id="3101447"/>
    <lineage>
        <taxon>Archaea</taxon>
        <taxon>Candidatus Iainarchaeota</taxon>
        <taxon>Candidatus Iainarchaeia</taxon>
        <taxon>Candidatus Iainarchaeales</taxon>
        <taxon>Candidatus Iainarchaeaceae</taxon>
        <taxon>Candidatus Iainarchaeum</taxon>
    </lineage>
</organism>
<evidence type="ECO:0000256" key="1">
    <source>
        <dbReference type="SAM" id="Phobius"/>
    </source>
</evidence>
<dbReference type="Proteomes" id="UP000596004">
    <property type="component" value="Chromosome"/>
</dbReference>
<proteinExistence type="predicted"/>
<evidence type="ECO:0000313" key="2">
    <source>
        <dbReference type="EMBL" id="QQR92136.1"/>
    </source>
</evidence>
<feature type="transmembrane region" description="Helical" evidence="1">
    <location>
        <begin position="15"/>
        <end position="34"/>
    </location>
</feature>
<sequence>MIPFPSAPSPDKKGFVLSFALFILALYIVVYAQLQASHLHELRANEYRVWQQTRAAQLSADLRLDLNALLNQSLVVDQNDIGVNLFLRGSLPSDLNVYTNLLRYQSQIQKLGQDSNIVAWLDLNAFVQDLNIIGRTDHNTVWKQPIDMSRITIYSEQSSNFPEIIDINIHSNREYVTLTPWTLDASGDTYIRFRFEDSNSGHDFTATGWGSVGNDYTYLIDFNTTPSSYIALTFGTIDENRGSLRIQPYDSSDMTPLQVDYSIRWQTAADATPVRAGYDLPLSIMGKDINVIQSTQWVYE</sequence>
<keyword evidence="1" id="KW-1133">Transmembrane helix</keyword>